<keyword evidence="2" id="KW-1185">Reference proteome</keyword>
<reference evidence="1 2" key="1">
    <citation type="submission" date="2016-12" db="EMBL/GenBank/DDBJ databases">
        <authorList>
            <person name="Song W.-J."/>
            <person name="Kurnit D.M."/>
        </authorList>
    </citation>
    <scope>NUCLEOTIDE SEQUENCE [LARGE SCALE GENOMIC DNA]</scope>
    <source>
        <strain evidence="1 2">IMCC3135</strain>
    </source>
</reference>
<dbReference type="Pfam" id="PF11249">
    <property type="entry name" value="DUF3047"/>
    <property type="match status" value="1"/>
</dbReference>
<protein>
    <recommendedName>
        <fullName evidence="3">DUF3047 domain-containing protein</fullName>
    </recommendedName>
</protein>
<dbReference type="KEGG" id="gai:IMCC3135_19380"/>
<dbReference type="Proteomes" id="UP000250079">
    <property type="component" value="Chromosome"/>
</dbReference>
<dbReference type="EMBL" id="CP018632">
    <property type="protein sequence ID" value="ASJ73955.1"/>
    <property type="molecule type" value="Genomic_DNA"/>
</dbReference>
<dbReference type="AlphaFoldDB" id="A0A2Z2NTY6"/>
<sequence length="247" mass="26991">MGRSPIGSSEEQQLKKLIIPGVVIVSGIAWGYSALGSDVFKTGHPLLATSGPVELMDSDFSTEALPDGWAHRTFFRIKPTDYQMVEEDGRRALACTTDNSGSILARETSIQLADLPTLSWNWKISKPIESAMDEDTEDGDDHPARLFLRFENESGETKTTEIIWSNKKYTPGDYKIIGNFHHLVANGLNSNVGQWHPQSVDLRELYTQIGGTGAPALTVLGFFCDSDNTGVQSEAFFSDVTLSASAS</sequence>
<accession>A0A2Z2NTY6</accession>
<evidence type="ECO:0008006" key="3">
    <source>
        <dbReference type="Google" id="ProtNLM"/>
    </source>
</evidence>
<evidence type="ECO:0000313" key="2">
    <source>
        <dbReference type="Proteomes" id="UP000250079"/>
    </source>
</evidence>
<gene>
    <name evidence="1" type="ORF">IMCC3135_19380</name>
</gene>
<name>A0A2Z2NTY6_9GAMM</name>
<organism evidence="1 2">
    <name type="scientific">Granulosicoccus antarcticus IMCC3135</name>
    <dbReference type="NCBI Taxonomy" id="1192854"/>
    <lineage>
        <taxon>Bacteria</taxon>
        <taxon>Pseudomonadati</taxon>
        <taxon>Pseudomonadota</taxon>
        <taxon>Gammaproteobacteria</taxon>
        <taxon>Chromatiales</taxon>
        <taxon>Granulosicoccaceae</taxon>
        <taxon>Granulosicoccus</taxon>
    </lineage>
</organism>
<dbReference type="InterPro" id="IPR021409">
    <property type="entry name" value="DUF3047"/>
</dbReference>
<evidence type="ECO:0000313" key="1">
    <source>
        <dbReference type="EMBL" id="ASJ73955.1"/>
    </source>
</evidence>
<proteinExistence type="predicted"/>